<evidence type="ECO:0000256" key="4">
    <source>
        <dbReference type="ARBA" id="ARBA00023136"/>
    </source>
</evidence>
<comment type="caution">
    <text evidence="7">The sequence shown here is derived from an EMBL/GenBank/DDBJ whole genome shotgun (WGS) entry which is preliminary data.</text>
</comment>
<keyword evidence="3 6" id="KW-1133">Transmembrane helix</keyword>
<proteinExistence type="predicted"/>
<feature type="region of interest" description="Disordered" evidence="5">
    <location>
        <begin position="1"/>
        <end position="27"/>
    </location>
</feature>
<feature type="transmembrane region" description="Helical" evidence="6">
    <location>
        <begin position="349"/>
        <end position="368"/>
    </location>
</feature>
<dbReference type="PANTHER" id="PTHR23507:SF1">
    <property type="entry name" value="FI18259P1-RELATED"/>
    <property type="match status" value="1"/>
</dbReference>
<dbReference type="Gene3D" id="1.20.1250.20">
    <property type="entry name" value="MFS general substrate transporter like domains"/>
    <property type="match status" value="1"/>
</dbReference>
<organism evidence="7 8">
    <name type="scientific">Phomopsis amygdali</name>
    <name type="common">Fusicoccum amygdali</name>
    <dbReference type="NCBI Taxonomy" id="1214568"/>
    <lineage>
        <taxon>Eukaryota</taxon>
        <taxon>Fungi</taxon>
        <taxon>Dikarya</taxon>
        <taxon>Ascomycota</taxon>
        <taxon>Pezizomycotina</taxon>
        <taxon>Sordariomycetes</taxon>
        <taxon>Sordariomycetidae</taxon>
        <taxon>Diaporthales</taxon>
        <taxon>Diaporthaceae</taxon>
        <taxon>Diaporthe</taxon>
    </lineage>
</organism>
<dbReference type="Proteomes" id="UP001265746">
    <property type="component" value="Unassembled WGS sequence"/>
</dbReference>
<sequence length="508" mass="56971">MDAAGTTPDETTSLLSNQNDSVRGRDDSSLPVRRQRLLQKNVVLLVLISILLQAHLIFFNNASIELKIRRICYKHTKDHHPDRIGPGQELAWFHCHLEESVMQPFLELVKWEKLLAFIILLLVVVPYGKFADFRGKKKVITLALVGQLFSCLWTVAVLPRYSSFLNRCAAVSFPALLPLELTWVAPAFWLIGGGCSLAMTLIYLLPSERLHEEQRSQLYFSFYGAFLVTEAIIPFIQIEALIVDTPLLYLNILVSFVLLGGCFVVFKYVDESSVIEDSRRPEDTESTLSNHSSEIPGLPDQAAGQTGLLWLLRSRQILFFLVHLRKLPCRHPRLTYGSPVPLIRTDSKFLSLLPGGIIRFLLFVLIVPRAISFVQKRFGISNPGVDMWIIRGSLLSFAISGALITSASTFASRMIAYIIFVIGLGLRTSLLSYITSLARPGLRGRLYGMIQVAEILGQLITWPILQDFWARIGNKEDPWLVLPFVVMSVTSLCALAVIMLPQAGLTHI</sequence>
<evidence type="ECO:0000256" key="3">
    <source>
        <dbReference type="ARBA" id="ARBA00022989"/>
    </source>
</evidence>
<dbReference type="InterPro" id="IPR036259">
    <property type="entry name" value="MFS_trans_sf"/>
</dbReference>
<gene>
    <name evidence="7" type="ORF">N8I77_008858</name>
</gene>
<feature type="transmembrane region" description="Helical" evidence="6">
    <location>
        <begin position="446"/>
        <end position="465"/>
    </location>
</feature>
<accession>A0AAD9W057</accession>
<keyword evidence="8" id="KW-1185">Reference proteome</keyword>
<dbReference type="GO" id="GO:0022857">
    <property type="term" value="F:transmembrane transporter activity"/>
    <property type="evidence" value="ECO:0007669"/>
    <property type="project" value="TreeGrafter"/>
</dbReference>
<feature type="transmembrane region" description="Helical" evidence="6">
    <location>
        <begin position="477"/>
        <end position="500"/>
    </location>
</feature>
<feature type="compositionally biased region" description="Polar residues" evidence="5">
    <location>
        <begin position="8"/>
        <end position="21"/>
    </location>
</feature>
<feature type="transmembrane region" description="Helical" evidence="6">
    <location>
        <begin position="139"/>
        <end position="161"/>
    </location>
</feature>
<keyword evidence="4 6" id="KW-0472">Membrane</keyword>
<name>A0AAD9W057_PHOAM</name>
<evidence type="ECO:0000313" key="7">
    <source>
        <dbReference type="EMBL" id="KAK2602313.1"/>
    </source>
</evidence>
<dbReference type="SUPFAM" id="SSF103473">
    <property type="entry name" value="MFS general substrate transporter"/>
    <property type="match status" value="1"/>
</dbReference>
<feature type="transmembrane region" description="Helical" evidence="6">
    <location>
        <begin position="414"/>
        <end position="434"/>
    </location>
</feature>
<feature type="transmembrane region" description="Helical" evidence="6">
    <location>
        <begin position="42"/>
        <end position="59"/>
    </location>
</feature>
<dbReference type="GO" id="GO:0016020">
    <property type="term" value="C:membrane"/>
    <property type="evidence" value="ECO:0007669"/>
    <property type="project" value="UniProtKB-SubCell"/>
</dbReference>
<dbReference type="AlphaFoldDB" id="A0AAD9W057"/>
<evidence type="ECO:0000256" key="1">
    <source>
        <dbReference type="ARBA" id="ARBA00004141"/>
    </source>
</evidence>
<evidence type="ECO:0000256" key="6">
    <source>
        <dbReference type="SAM" id="Phobius"/>
    </source>
</evidence>
<feature type="transmembrane region" description="Helical" evidence="6">
    <location>
        <begin position="218"/>
        <end position="236"/>
    </location>
</feature>
<keyword evidence="2 6" id="KW-0812">Transmembrane</keyword>
<feature type="transmembrane region" description="Helical" evidence="6">
    <location>
        <begin position="388"/>
        <end position="407"/>
    </location>
</feature>
<comment type="subcellular location">
    <subcellularLocation>
        <location evidence="1">Membrane</location>
        <topology evidence="1">Multi-pass membrane protein</topology>
    </subcellularLocation>
</comment>
<protein>
    <recommendedName>
        <fullName evidence="9">Major facilitator superfamily domain-containing protein</fullName>
    </recommendedName>
</protein>
<feature type="transmembrane region" description="Helical" evidence="6">
    <location>
        <begin position="181"/>
        <end position="206"/>
    </location>
</feature>
<feature type="transmembrane region" description="Helical" evidence="6">
    <location>
        <begin position="108"/>
        <end position="127"/>
    </location>
</feature>
<evidence type="ECO:0000256" key="2">
    <source>
        <dbReference type="ARBA" id="ARBA00022692"/>
    </source>
</evidence>
<dbReference type="PANTHER" id="PTHR23507">
    <property type="entry name" value="ZGC:174356"/>
    <property type="match status" value="1"/>
</dbReference>
<feature type="transmembrane region" description="Helical" evidence="6">
    <location>
        <begin position="248"/>
        <end position="269"/>
    </location>
</feature>
<evidence type="ECO:0008006" key="9">
    <source>
        <dbReference type="Google" id="ProtNLM"/>
    </source>
</evidence>
<reference evidence="7" key="1">
    <citation type="submission" date="2023-06" db="EMBL/GenBank/DDBJ databases">
        <authorList>
            <person name="Noh H."/>
        </authorList>
    </citation>
    <scope>NUCLEOTIDE SEQUENCE</scope>
    <source>
        <strain evidence="7">DUCC20226</strain>
    </source>
</reference>
<feature type="region of interest" description="Disordered" evidence="5">
    <location>
        <begin position="278"/>
        <end position="299"/>
    </location>
</feature>
<dbReference type="EMBL" id="JAUJFL010000005">
    <property type="protein sequence ID" value="KAK2602313.1"/>
    <property type="molecule type" value="Genomic_DNA"/>
</dbReference>
<evidence type="ECO:0000256" key="5">
    <source>
        <dbReference type="SAM" id="MobiDB-lite"/>
    </source>
</evidence>
<evidence type="ECO:0000313" key="8">
    <source>
        <dbReference type="Proteomes" id="UP001265746"/>
    </source>
</evidence>